<reference evidence="2 4" key="1">
    <citation type="submission" date="2018-08" db="EMBL/GenBank/DDBJ databases">
        <title>Proposal of Muricauda 72 sp.nov. and Muricauda NH166 sp.nov., isolated from seawater.</title>
        <authorList>
            <person name="Cheng H."/>
            <person name="Wu Y.-H."/>
            <person name="Guo L.-L."/>
            <person name="Xu X.-W."/>
        </authorList>
    </citation>
    <scope>NUCLEOTIDE SEQUENCE [LARGE SCALE GENOMIC DNA]</scope>
    <source>
        <strain evidence="2 4">NH166</strain>
    </source>
</reference>
<evidence type="ECO:0000313" key="3">
    <source>
        <dbReference type="EMBL" id="TXK01415.1"/>
    </source>
</evidence>
<proteinExistence type="predicted"/>
<evidence type="ECO:0000259" key="1">
    <source>
        <dbReference type="Pfam" id="PF01713"/>
    </source>
</evidence>
<dbReference type="OrthoDB" id="1524810at2"/>
<name>A0A418N5X1_9FLAO</name>
<dbReference type="Gene3D" id="3.30.1370.110">
    <property type="match status" value="1"/>
</dbReference>
<dbReference type="EMBL" id="VNWL01000026">
    <property type="protein sequence ID" value="TXK01415.1"/>
    <property type="molecule type" value="Genomic_DNA"/>
</dbReference>
<comment type="caution">
    <text evidence="2">The sequence shown here is derived from an EMBL/GenBank/DDBJ whole genome shotgun (WGS) entry which is preliminary data.</text>
</comment>
<feature type="domain" description="Smr" evidence="1">
    <location>
        <begin position="117"/>
        <end position="175"/>
    </location>
</feature>
<dbReference type="InterPro" id="IPR036063">
    <property type="entry name" value="Smr_dom_sf"/>
</dbReference>
<keyword evidence="5" id="KW-1185">Reference proteome</keyword>
<dbReference type="Proteomes" id="UP000284189">
    <property type="component" value="Unassembled WGS sequence"/>
</dbReference>
<dbReference type="InterPro" id="IPR014722">
    <property type="entry name" value="Rib_uL2_dom2"/>
</dbReference>
<dbReference type="RefSeq" id="WP_119640772.1">
    <property type="nucleotide sequence ID" value="NZ_QXFJ01000027.1"/>
</dbReference>
<organism evidence="2 4">
    <name type="scientific">Flagellimonas aequoris</name>
    <dbReference type="NCBI Taxonomy" id="2306997"/>
    <lineage>
        <taxon>Bacteria</taxon>
        <taxon>Pseudomonadati</taxon>
        <taxon>Bacteroidota</taxon>
        <taxon>Flavobacteriia</taxon>
        <taxon>Flavobacteriales</taxon>
        <taxon>Flavobacteriaceae</taxon>
        <taxon>Flagellimonas</taxon>
    </lineage>
</organism>
<evidence type="ECO:0000313" key="2">
    <source>
        <dbReference type="EMBL" id="RIV69831.1"/>
    </source>
</evidence>
<protein>
    <submittedName>
        <fullName evidence="2">DNA mismatch repair protein MutS</fullName>
    </submittedName>
</protein>
<dbReference type="Pfam" id="PF01713">
    <property type="entry name" value="Smr"/>
    <property type="match status" value="1"/>
</dbReference>
<dbReference type="EMBL" id="QXFJ01000027">
    <property type="protein sequence ID" value="RIV69831.1"/>
    <property type="molecule type" value="Genomic_DNA"/>
</dbReference>
<gene>
    <name evidence="2" type="ORF">D2U88_11810</name>
    <name evidence="3" type="ORF">FQ019_11700</name>
</gene>
<dbReference type="AlphaFoldDB" id="A0A418N5X1"/>
<reference evidence="3 5" key="2">
    <citation type="submission" date="2019-07" db="EMBL/GenBank/DDBJ databases">
        <title>Draft genome of two Muricauda strains isolated from deep sea.</title>
        <authorList>
            <person name="Sun C."/>
        </authorList>
    </citation>
    <scope>NUCLEOTIDE SEQUENCE [LARGE SCALE GENOMIC DNA]</scope>
    <source>
        <strain evidence="3 5">NH166</strain>
    </source>
</reference>
<evidence type="ECO:0000313" key="4">
    <source>
        <dbReference type="Proteomes" id="UP000284189"/>
    </source>
</evidence>
<dbReference type="Proteomes" id="UP000321528">
    <property type="component" value="Unassembled WGS sequence"/>
</dbReference>
<sequence>MGKFSIGDRVEVLDEAIKGTVQHIEGDTVTLMTKDGFPMKFAASDLVKIQGKISVSNIEVSQMMGEKEVPRRKKAVSKKPKERNLPKMEVDLHIHQLVRSTKGLTNFDMLNIQLETAKRQLDFAIQKRIQKVVFIHGVGEGVLKDELQYLFNKYDNLKYYDADYQKYGLGATEVYIFQNVS</sequence>
<dbReference type="InterPro" id="IPR002625">
    <property type="entry name" value="Smr_dom"/>
</dbReference>
<accession>A0A418N5X1</accession>
<dbReference type="Gene3D" id="2.30.30.30">
    <property type="match status" value="1"/>
</dbReference>
<evidence type="ECO:0000313" key="5">
    <source>
        <dbReference type="Proteomes" id="UP000321528"/>
    </source>
</evidence>